<dbReference type="InterPro" id="IPR013424">
    <property type="entry name" value="Ice-binding_C"/>
</dbReference>
<sequence>MMKLSALALATGLAFTSSAFAAQAVWDTAAPWGDISNTSQYAEWGSFYDPASEDTGIFLTDSNPDIGLSSGTSASISESSQSAFVTSGGNIYSFSLPMAFTATLSGTTGGLFDVYLRIATLGTISSTSALLNGVSATSTIQFSRSAGTMMGGASTEQEVYWLWKDVAGADLYTFNFNATSSSMSLDQLALATVAVAAVPEPSTYGMLALGLGVLAYAGRRTRKNQA</sequence>
<dbReference type="Proteomes" id="UP001617669">
    <property type="component" value="Unassembled WGS sequence"/>
</dbReference>
<keyword evidence="4" id="KW-1185">Reference proteome</keyword>
<dbReference type="Pfam" id="PF07589">
    <property type="entry name" value="PEP-CTERM"/>
    <property type="match status" value="1"/>
</dbReference>
<evidence type="ECO:0000313" key="4">
    <source>
        <dbReference type="Proteomes" id="UP001617669"/>
    </source>
</evidence>
<protein>
    <submittedName>
        <fullName evidence="3">PEP-CTERM sorting domain-containing protein</fullName>
    </submittedName>
</protein>
<proteinExistence type="predicted"/>
<dbReference type="RefSeq" id="WP_400879480.1">
    <property type="nucleotide sequence ID" value="NZ_JBIWXY010000001.1"/>
</dbReference>
<accession>A0ABW8GJ68</accession>
<organism evidence="3 4">
    <name type="scientific">Methylobacillus methanolivorans</name>
    <dbReference type="NCBI Taxonomy" id="1848927"/>
    <lineage>
        <taxon>Bacteria</taxon>
        <taxon>Pseudomonadati</taxon>
        <taxon>Pseudomonadota</taxon>
        <taxon>Betaproteobacteria</taxon>
        <taxon>Nitrosomonadales</taxon>
        <taxon>Methylophilaceae</taxon>
        <taxon>Methylobacillus</taxon>
    </lineage>
</organism>
<gene>
    <name evidence="3" type="ORF">ACIKP9_03780</name>
</gene>
<evidence type="ECO:0000259" key="2">
    <source>
        <dbReference type="Pfam" id="PF07589"/>
    </source>
</evidence>
<feature type="domain" description="Ice-binding protein C-terminal" evidence="2">
    <location>
        <begin position="197"/>
        <end position="222"/>
    </location>
</feature>
<dbReference type="NCBIfam" id="TIGR02595">
    <property type="entry name" value="PEP_CTERM"/>
    <property type="match status" value="1"/>
</dbReference>
<dbReference type="EMBL" id="JBIWXY010000001">
    <property type="protein sequence ID" value="MFJ5445339.1"/>
    <property type="molecule type" value="Genomic_DNA"/>
</dbReference>
<name>A0ABW8GJ68_9PROT</name>
<evidence type="ECO:0000256" key="1">
    <source>
        <dbReference type="SAM" id="SignalP"/>
    </source>
</evidence>
<feature type="signal peptide" evidence="1">
    <location>
        <begin position="1"/>
        <end position="21"/>
    </location>
</feature>
<reference evidence="3 4" key="1">
    <citation type="submission" date="2024-11" db="EMBL/GenBank/DDBJ databases">
        <authorList>
            <person name="Kaparullina E.N."/>
            <person name="Delegan Y.A."/>
            <person name="Doronina N.V."/>
        </authorList>
    </citation>
    <scope>NUCLEOTIDE SEQUENCE [LARGE SCALE GENOMIC DNA]</scope>
    <source>
        <strain evidence="3 4">7sh_L</strain>
    </source>
</reference>
<evidence type="ECO:0000313" key="3">
    <source>
        <dbReference type="EMBL" id="MFJ5445339.1"/>
    </source>
</evidence>
<feature type="chain" id="PRO_5045223616" evidence="1">
    <location>
        <begin position="22"/>
        <end position="226"/>
    </location>
</feature>
<keyword evidence="1" id="KW-0732">Signal</keyword>
<comment type="caution">
    <text evidence="3">The sequence shown here is derived from an EMBL/GenBank/DDBJ whole genome shotgun (WGS) entry which is preliminary data.</text>
</comment>